<evidence type="ECO:0000256" key="1">
    <source>
        <dbReference type="ARBA" id="ARBA00022676"/>
    </source>
</evidence>
<dbReference type="SUPFAM" id="SSF53756">
    <property type="entry name" value="UDP-Glycosyltransferase/glycogen phosphorylase"/>
    <property type="match status" value="1"/>
</dbReference>
<evidence type="ECO:0000313" key="4">
    <source>
        <dbReference type="EMBL" id="MFC3085544.1"/>
    </source>
</evidence>
<evidence type="ECO:0000313" key="5">
    <source>
        <dbReference type="Proteomes" id="UP001595445"/>
    </source>
</evidence>
<keyword evidence="5" id="KW-1185">Reference proteome</keyword>
<dbReference type="InterPro" id="IPR001296">
    <property type="entry name" value="Glyco_trans_1"/>
</dbReference>
<dbReference type="EC" id="2.4.-.-" evidence="4"/>
<evidence type="ECO:0000256" key="2">
    <source>
        <dbReference type="ARBA" id="ARBA00022679"/>
    </source>
</evidence>
<keyword evidence="1 4" id="KW-0328">Glycosyltransferase</keyword>
<keyword evidence="2 4" id="KW-0808">Transferase</keyword>
<dbReference type="Gene3D" id="3.40.50.2000">
    <property type="entry name" value="Glycogen Phosphorylase B"/>
    <property type="match status" value="2"/>
</dbReference>
<reference evidence="5" key="1">
    <citation type="journal article" date="2019" name="Int. J. Syst. Evol. Microbiol.">
        <title>The Global Catalogue of Microorganisms (GCM) 10K type strain sequencing project: providing services to taxonomists for standard genome sequencing and annotation.</title>
        <authorList>
            <consortium name="The Broad Institute Genomics Platform"/>
            <consortium name="The Broad Institute Genome Sequencing Center for Infectious Disease"/>
            <person name="Wu L."/>
            <person name="Ma J."/>
        </authorList>
    </citation>
    <scope>NUCLEOTIDE SEQUENCE [LARGE SCALE GENOMIC DNA]</scope>
    <source>
        <strain evidence="5">KCTC 62102</strain>
    </source>
</reference>
<evidence type="ECO:0000259" key="3">
    <source>
        <dbReference type="Pfam" id="PF00534"/>
    </source>
</evidence>
<comment type="caution">
    <text evidence="4">The sequence shown here is derived from an EMBL/GenBank/DDBJ whole genome shotgun (WGS) entry which is preliminary data.</text>
</comment>
<gene>
    <name evidence="4" type="ORF">ACFOD6_05730</name>
</gene>
<sequence>MTRLLVISPAPVIVRETTVILDVKFAEGMAAQATAWDGPLDNLLWEGAGQIAFPVEVERAALPWGLSTLPQGAPLPHGTGRDHDLVVASADMSGTLALAGPGRTPVVYTIEYTHRTRLDILALESGIAPLRRLRRRLWLEHQERRRRAAFRAAAALQANGYPAQLAYGGLTTDLHLYLDNRMTSDRFVQEDEQRARLERLGGDGPLRLVHSGRLDPMKGAQDLVPLAAALAERGLRFEFDIFGDGSLRDGIQRGIAARGLGDRVRLHGNVDFASVLVPWQRRNADLFVSCHRQGDPSCTYIESMGCGLPIAGYANEMWGPLCRESRAGWAEPLGNVAALAARIAGTPRAGIAQASGAAADFARRHDFDTVFHGRMEHLARVAARLGRAKDAQLQYSS</sequence>
<name>A0ABV7DTX4_9RHOB</name>
<organism evidence="4 5">
    <name type="scientific">Tabrizicola soli</name>
    <dbReference type="NCBI Taxonomy" id="2185115"/>
    <lineage>
        <taxon>Bacteria</taxon>
        <taxon>Pseudomonadati</taxon>
        <taxon>Pseudomonadota</taxon>
        <taxon>Alphaproteobacteria</taxon>
        <taxon>Rhodobacterales</taxon>
        <taxon>Paracoccaceae</taxon>
        <taxon>Tabrizicola</taxon>
    </lineage>
</organism>
<proteinExistence type="predicted"/>
<dbReference type="PANTHER" id="PTHR12526:SF510">
    <property type="entry name" value="D-INOSITOL 3-PHOSPHATE GLYCOSYLTRANSFERASE"/>
    <property type="match status" value="1"/>
</dbReference>
<dbReference type="RefSeq" id="WP_197641818.1">
    <property type="nucleotide sequence ID" value="NZ_JAEACP010000002.1"/>
</dbReference>
<dbReference type="Pfam" id="PF00534">
    <property type="entry name" value="Glycos_transf_1"/>
    <property type="match status" value="1"/>
</dbReference>
<accession>A0ABV7DTX4</accession>
<dbReference type="Proteomes" id="UP001595445">
    <property type="component" value="Unassembled WGS sequence"/>
</dbReference>
<dbReference type="PANTHER" id="PTHR12526">
    <property type="entry name" value="GLYCOSYLTRANSFERASE"/>
    <property type="match status" value="1"/>
</dbReference>
<dbReference type="GO" id="GO:0016757">
    <property type="term" value="F:glycosyltransferase activity"/>
    <property type="evidence" value="ECO:0007669"/>
    <property type="project" value="UniProtKB-KW"/>
</dbReference>
<dbReference type="EMBL" id="JBHRSM010000011">
    <property type="protein sequence ID" value="MFC3085544.1"/>
    <property type="molecule type" value="Genomic_DNA"/>
</dbReference>
<protein>
    <submittedName>
        <fullName evidence="4">Glycosyltransferase</fullName>
        <ecNumber evidence="4">2.4.-.-</ecNumber>
    </submittedName>
</protein>
<feature type="domain" description="Glycosyl transferase family 1" evidence="3">
    <location>
        <begin position="204"/>
        <end position="344"/>
    </location>
</feature>